<dbReference type="Proteomes" id="UP001319200">
    <property type="component" value="Unassembled WGS sequence"/>
</dbReference>
<dbReference type="GO" id="GO:0016020">
    <property type="term" value="C:membrane"/>
    <property type="evidence" value="ECO:0007669"/>
    <property type="project" value="InterPro"/>
</dbReference>
<dbReference type="GO" id="GO:0015679">
    <property type="term" value="P:plasma membrane copper ion transport"/>
    <property type="evidence" value="ECO:0007669"/>
    <property type="project" value="TreeGrafter"/>
</dbReference>
<proteinExistence type="inferred from homology"/>
<dbReference type="AlphaFoldDB" id="A0AAP2DGH3"/>
<keyword evidence="2" id="KW-0813">Transport</keyword>
<evidence type="ECO:0000256" key="1">
    <source>
        <dbReference type="ARBA" id="ARBA00009477"/>
    </source>
</evidence>
<evidence type="ECO:0000259" key="3">
    <source>
        <dbReference type="Pfam" id="PF25973"/>
    </source>
</evidence>
<dbReference type="Pfam" id="PF25973">
    <property type="entry name" value="BSH_CzcB"/>
    <property type="match status" value="1"/>
</dbReference>
<dbReference type="Gene3D" id="2.40.30.170">
    <property type="match status" value="1"/>
</dbReference>
<comment type="similarity">
    <text evidence="1">Belongs to the membrane fusion protein (MFP) (TC 8.A.1) family.</text>
</comment>
<dbReference type="Gene3D" id="2.40.420.20">
    <property type="match status" value="1"/>
</dbReference>
<dbReference type="InterPro" id="IPR051909">
    <property type="entry name" value="MFP_Cation_Efflux"/>
</dbReference>
<dbReference type="InterPro" id="IPR058647">
    <property type="entry name" value="BSH_CzcB-like"/>
</dbReference>
<dbReference type="SUPFAM" id="SSF111369">
    <property type="entry name" value="HlyD-like secretion proteins"/>
    <property type="match status" value="1"/>
</dbReference>
<keyword evidence="5" id="KW-1185">Reference proteome</keyword>
<feature type="domain" description="CzcB-like barrel-sandwich hybrid" evidence="3">
    <location>
        <begin position="84"/>
        <end position="227"/>
    </location>
</feature>
<protein>
    <submittedName>
        <fullName evidence="4">Efflux RND transporter periplasmic adaptor subunit</fullName>
    </submittedName>
</protein>
<dbReference type="EMBL" id="JAHESF010000003">
    <property type="protein sequence ID" value="MBT1695926.1"/>
    <property type="molecule type" value="Genomic_DNA"/>
</dbReference>
<dbReference type="GO" id="GO:0022857">
    <property type="term" value="F:transmembrane transporter activity"/>
    <property type="evidence" value="ECO:0007669"/>
    <property type="project" value="InterPro"/>
</dbReference>
<dbReference type="GO" id="GO:0060003">
    <property type="term" value="P:copper ion export"/>
    <property type="evidence" value="ECO:0007669"/>
    <property type="project" value="TreeGrafter"/>
</dbReference>
<sequence length="398" mass="44449">MNKIRFLLYIIISATVIFSCGNDKREEAAAAETHHDEESDIVEFTDAQMKTTGVATGHVEDKQISGTIKVNGHLDVPPQELISISVPLGGFLKDTELLQGSRVRKGQVIAVIENPDYIQIQQDYLEAKSQLSFASADYERQKELAQENVNSQKTLQHARTTFETWLAKTNAFKARLQLLNINLKSLEEGNITGRINLYAPIDGYVTEVNVNIGKYVNPTDVIFEIVDTRHLHAELIIFEKDVPKIRIGQKVRFTLANETAERMATVYLIGREISTDRTIRIHCHLDKEDSQLLPGMYLKAIVEAGSTKVAALPNEAIVDFQGKKYIFIEAAEKEGHSDGAAEDGQHFQIIEVQTGNSELGYTEVMLPENITKETNIVVKGAYALLSKMKNSEEEGHAH</sequence>
<comment type="caution">
    <text evidence="4">The sequence shown here is derived from an EMBL/GenBank/DDBJ whole genome shotgun (WGS) entry which is preliminary data.</text>
</comment>
<dbReference type="GO" id="GO:0030313">
    <property type="term" value="C:cell envelope"/>
    <property type="evidence" value="ECO:0007669"/>
    <property type="project" value="TreeGrafter"/>
</dbReference>
<evidence type="ECO:0000313" key="4">
    <source>
        <dbReference type="EMBL" id="MBT1695926.1"/>
    </source>
</evidence>
<reference evidence="4 5" key="1">
    <citation type="submission" date="2021-05" db="EMBL/GenBank/DDBJ databases">
        <title>A Polyphasic approach of four new species of the genus Ohtaekwangia: Ohtaekwangia histidinii sp. nov., Ohtaekwangia cretensis sp. nov., Ohtaekwangia indiensis sp. nov., Ohtaekwangia reichenbachii sp. nov. from diverse environment.</title>
        <authorList>
            <person name="Octaviana S."/>
        </authorList>
    </citation>
    <scope>NUCLEOTIDE SEQUENCE [LARGE SCALE GENOMIC DNA]</scope>
    <source>
        <strain evidence="4 5">PWU4</strain>
    </source>
</reference>
<organism evidence="4 5">
    <name type="scientific">Chryseosolibacter histidini</name>
    <dbReference type="NCBI Taxonomy" id="2782349"/>
    <lineage>
        <taxon>Bacteria</taxon>
        <taxon>Pseudomonadati</taxon>
        <taxon>Bacteroidota</taxon>
        <taxon>Cytophagia</taxon>
        <taxon>Cytophagales</taxon>
        <taxon>Chryseotaleaceae</taxon>
        <taxon>Chryseosolibacter</taxon>
    </lineage>
</organism>
<evidence type="ECO:0000313" key="5">
    <source>
        <dbReference type="Proteomes" id="UP001319200"/>
    </source>
</evidence>
<gene>
    <name evidence="4" type="ORF">KK083_03500</name>
</gene>
<dbReference type="NCBIfam" id="TIGR01730">
    <property type="entry name" value="RND_mfp"/>
    <property type="match status" value="1"/>
</dbReference>
<dbReference type="PANTHER" id="PTHR30097">
    <property type="entry name" value="CATION EFFLUX SYSTEM PROTEIN CUSB"/>
    <property type="match status" value="1"/>
</dbReference>
<name>A0AAP2DGH3_9BACT</name>
<dbReference type="InterPro" id="IPR006143">
    <property type="entry name" value="RND_pump_MFP"/>
</dbReference>
<dbReference type="Gene3D" id="1.10.287.470">
    <property type="entry name" value="Helix hairpin bin"/>
    <property type="match status" value="1"/>
</dbReference>
<dbReference type="PANTHER" id="PTHR30097:SF4">
    <property type="entry name" value="SLR6042 PROTEIN"/>
    <property type="match status" value="1"/>
</dbReference>
<accession>A0AAP2DGH3</accession>
<dbReference type="RefSeq" id="WP_254160733.1">
    <property type="nucleotide sequence ID" value="NZ_JAHESF010000003.1"/>
</dbReference>
<dbReference type="PROSITE" id="PS51257">
    <property type="entry name" value="PROKAR_LIPOPROTEIN"/>
    <property type="match status" value="1"/>
</dbReference>
<evidence type="ECO:0000256" key="2">
    <source>
        <dbReference type="ARBA" id="ARBA00022448"/>
    </source>
</evidence>